<gene>
    <name evidence="5" type="ORF">GCM10017655_39200</name>
</gene>
<evidence type="ECO:0000313" key="5">
    <source>
        <dbReference type="EMBL" id="GLK90856.1"/>
    </source>
</evidence>
<evidence type="ECO:0000259" key="4">
    <source>
        <dbReference type="PROSITE" id="PS50043"/>
    </source>
</evidence>
<dbReference type="PROSITE" id="PS50043">
    <property type="entry name" value="HTH_LUXR_2"/>
    <property type="match status" value="1"/>
</dbReference>
<evidence type="ECO:0000313" key="6">
    <source>
        <dbReference type="Proteomes" id="UP001143328"/>
    </source>
</evidence>
<dbReference type="Pfam" id="PF00196">
    <property type="entry name" value="GerE"/>
    <property type="match status" value="1"/>
</dbReference>
<evidence type="ECO:0000256" key="1">
    <source>
        <dbReference type="ARBA" id="ARBA00023015"/>
    </source>
</evidence>
<organism evidence="5 6">
    <name type="scientific">Pseudomonas turukhanskensis</name>
    <dbReference type="NCBI Taxonomy" id="1806536"/>
    <lineage>
        <taxon>Bacteria</taxon>
        <taxon>Pseudomonadati</taxon>
        <taxon>Pseudomonadota</taxon>
        <taxon>Gammaproteobacteria</taxon>
        <taxon>Pseudomonadales</taxon>
        <taxon>Pseudomonadaceae</taxon>
        <taxon>Pseudomonas</taxon>
    </lineage>
</organism>
<dbReference type="GO" id="GO:0006355">
    <property type="term" value="P:regulation of DNA-templated transcription"/>
    <property type="evidence" value="ECO:0007669"/>
    <property type="project" value="InterPro"/>
</dbReference>
<keyword evidence="1" id="KW-0805">Transcription regulation</keyword>
<keyword evidence="3" id="KW-0804">Transcription</keyword>
<dbReference type="InterPro" id="IPR036388">
    <property type="entry name" value="WH-like_DNA-bd_sf"/>
</dbReference>
<dbReference type="Gene3D" id="1.10.10.10">
    <property type="entry name" value="Winged helix-like DNA-binding domain superfamily/Winged helix DNA-binding domain"/>
    <property type="match status" value="1"/>
</dbReference>
<feature type="domain" description="HTH luxR-type" evidence="4">
    <location>
        <begin position="681"/>
        <end position="746"/>
    </location>
</feature>
<sequence>MLICLDNISHDLGLPVLHAIVTFILETPKNIRFAVAGNTIKGLSQLKLAGAMQEYSEKDLALTVDEAVALAEAEAVLGLTKVQIETLVQEVEGWPAIIGLLLKSELPAKSISEVFEVNNYLNDEIFEALSEQQRVFLVNSSLLDFVTYDSYNYVFKCTNATNFIRFFSVDYMLFRPVKGEAAQFTLHPVLRDFLQRITWTENPAKKSYLLKRAAFWHWRRGEFQYAIRIALRENNSRWAVGLSEEIILDLAFRQGEIFTLRQWLSEMPVKELYKHPTIVIGYAWVCFFSLQGARATKLLENLLVQFRPDKTNKWQEKGWPQLVLAIGKATNDEMLSSEDLCNKWISLFGDSNAVGKGAALTCLAFIFASEYRFAELEKVLAQAQAVNKFANQKFAFGWLNVAQIQQALASGKISRAKKILTQARTDSDTQSNETAFTSKMLDALELEINYELGHLDTSEEKLTKILEFIANHGVTDLFFSVCRTVSAWRLGRNDLNGSIEILEWAKAHAIEKNLPRLEFMSQIDICQRSIFQGVTNVDKLQECEELEVFSGPHSPPLRARLMLFRSIESSQSHNFKFAAHRALLAIHQARKIGAGQLEVRGLLYLAGAQAGAGTLNKARHNIAYALEMAKQLQCFQTVLDEMRLIKIAIPASREMFAVANVDQTIANLSLSRIVDTINAPLNNDGTSLTLKQISVLRYVKDGYSNKEIAAALYVTEDTVKWHMRKIFTFLNVKSRTQAIIEAERQSFI</sequence>
<dbReference type="PRINTS" id="PR00038">
    <property type="entry name" value="HTHLUXR"/>
</dbReference>
<dbReference type="Proteomes" id="UP001143328">
    <property type="component" value="Unassembled WGS sequence"/>
</dbReference>
<evidence type="ECO:0000256" key="2">
    <source>
        <dbReference type="ARBA" id="ARBA00023125"/>
    </source>
</evidence>
<dbReference type="GO" id="GO:0003677">
    <property type="term" value="F:DNA binding"/>
    <property type="evidence" value="ECO:0007669"/>
    <property type="project" value="UniProtKB-KW"/>
</dbReference>
<name>A0A9W6K7E8_9PSED</name>
<dbReference type="Pfam" id="PF25873">
    <property type="entry name" value="WHD_MalT"/>
    <property type="match status" value="1"/>
</dbReference>
<accession>A0A9W6K7E8</accession>
<dbReference type="EMBL" id="BSFN01000014">
    <property type="protein sequence ID" value="GLK90856.1"/>
    <property type="molecule type" value="Genomic_DNA"/>
</dbReference>
<dbReference type="CDD" id="cd06170">
    <property type="entry name" value="LuxR_C_like"/>
    <property type="match status" value="1"/>
</dbReference>
<reference evidence="5" key="1">
    <citation type="journal article" date="2014" name="Int. J. Syst. Evol. Microbiol.">
        <title>Complete genome sequence of Corynebacterium casei LMG S-19264T (=DSM 44701T), isolated from a smear-ripened cheese.</title>
        <authorList>
            <consortium name="US DOE Joint Genome Institute (JGI-PGF)"/>
            <person name="Walter F."/>
            <person name="Albersmeier A."/>
            <person name="Kalinowski J."/>
            <person name="Ruckert C."/>
        </authorList>
    </citation>
    <scope>NUCLEOTIDE SEQUENCE</scope>
    <source>
        <strain evidence="5">VKM B-2935</strain>
    </source>
</reference>
<reference evidence="5" key="2">
    <citation type="submission" date="2023-01" db="EMBL/GenBank/DDBJ databases">
        <authorList>
            <person name="Sun Q."/>
            <person name="Evtushenko L."/>
        </authorList>
    </citation>
    <scope>NUCLEOTIDE SEQUENCE</scope>
    <source>
        <strain evidence="5">VKM B-2935</strain>
    </source>
</reference>
<dbReference type="SMART" id="SM00421">
    <property type="entry name" value="HTH_LUXR"/>
    <property type="match status" value="1"/>
</dbReference>
<proteinExistence type="predicted"/>
<keyword evidence="6" id="KW-1185">Reference proteome</keyword>
<dbReference type="InterPro" id="IPR000792">
    <property type="entry name" value="Tscrpt_reg_LuxR_C"/>
</dbReference>
<dbReference type="InterPro" id="IPR016032">
    <property type="entry name" value="Sig_transdc_resp-reg_C-effctor"/>
</dbReference>
<dbReference type="SUPFAM" id="SSF46894">
    <property type="entry name" value="C-terminal effector domain of the bipartite response regulators"/>
    <property type="match status" value="1"/>
</dbReference>
<evidence type="ECO:0000256" key="3">
    <source>
        <dbReference type="ARBA" id="ARBA00023163"/>
    </source>
</evidence>
<comment type="caution">
    <text evidence="5">The sequence shown here is derived from an EMBL/GenBank/DDBJ whole genome shotgun (WGS) entry which is preliminary data.</text>
</comment>
<protein>
    <recommendedName>
        <fullName evidence="4">HTH luxR-type domain-containing protein</fullName>
    </recommendedName>
</protein>
<dbReference type="PANTHER" id="PTHR44688:SF16">
    <property type="entry name" value="DNA-BINDING TRANSCRIPTIONAL ACTIVATOR DEVR_DOSR"/>
    <property type="match status" value="1"/>
</dbReference>
<keyword evidence="2" id="KW-0238">DNA-binding</keyword>
<dbReference type="PANTHER" id="PTHR44688">
    <property type="entry name" value="DNA-BINDING TRANSCRIPTIONAL ACTIVATOR DEVR_DOSR"/>
    <property type="match status" value="1"/>
</dbReference>
<dbReference type="AlphaFoldDB" id="A0A9W6K7E8"/>
<dbReference type="InterPro" id="IPR059106">
    <property type="entry name" value="WHD_MalT"/>
</dbReference>